<keyword evidence="8" id="KW-1185">Reference proteome</keyword>
<dbReference type="EMBL" id="CAUYUJ010017178">
    <property type="protein sequence ID" value="CAK0872588.1"/>
    <property type="molecule type" value="Genomic_DNA"/>
</dbReference>
<evidence type="ECO:0000313" key="7">
    <source>
        <dbReference type="EMBL" id="CAK0872588.1"/>
    </source>
</evidence>
<dbReference type="PROSITE" id="PS50011">
    <property type="entry name" value="PROTEIN_KINASE_DOM"/>
    <property type="match status" value="1"/>
</dbReference>
<gene>
    <name evidence="7" type="ORF">PCOR1329_LOCUS58009</name>
</gene>
<evidence type="ECO:0000256" key="1">
    <source>
        <dbReference type="ARBA" id="ARBA00022741"/>
    </source>
</evidence>
<proteinExistence type="inferred from homology"/>
<evidence type="ECO:0000256" key="2">
    <source>
        <dbReference type="ARBA" id="ARBA00022840"/>
    </source>
</evidence>
<feature type="domain" description="Protein kinase" evidence="6">
    <location>
        <begin position="57"/>
        <end position="390"/>
    </location>
</feature>
<comment type="caution">
    <text evidence="7">The sequence shown here is derived from an EMBL/GenBank/DDBJ whole genome shotgun (WGS) entry which is preliminary data.</text>
</comment>
<accession>A0ABN9VH98</accession>
<dbReference type="Proteomes" id="UP001189429">
    <property type="component" value="Unassembled WGS sequence"/>
</dbReference>
<dbReference type="Pfam" id="PF00069">
    <property type="entry name" value="Pkinase"/>
    <property type="match status" value="1"/>
</dbReference>
<evidence type="ECO:0000259" key="6">
    <source>
        <dbReference type="PROSITE" id="PS50011"/>
    </source>
</evidence>
<dbReference type="InterPro" id="IPR050117">
    <property type="entry name" value="MAPK"/>
</dbReference>
<dbReference type="InterPro" id="IPR000719">
    <property type="entry name" value="Prot_kinase_dom"/>
</dbReference>
<dbReference type="InterPro" id="IPR008271">
    <property type="entry name" value="Ser/Thr_kinase_AS"/>
</dbReference>
<keyword evidence="4" id="KW-0418">Kinase</keyword>
<feature type="binding site" evidence="3">
    <location>
        <position position="86"/>
    </location>
    <ligand>
        <name>ATP</name>
        <dbReference type="ChEBI" id="CHEBI:30616"/>
    </ligand>
</feature>
<name>A0ABN9VH98_9DINO</name>
<protein>
    <recommendedName>
        <fullName evidence="6">Protein kinase domain-containing protein</fullName>
    </recommendedName>
</protein>
<dbReference type="InterPro" id="IPR017441">
    <property type="entry name" value="Protein_kinase_ATP_BS"/>
</dbReference>
<keyword evidence="4" id="KW-0808">Transferase</keyword>
<evidence type="ECO:0000313" key="8">
    <source>
        <dbReference type="Proteomes" id="UP001189429"/>
    </source>
</evidence>
<comment type="similarity">
    <text evidence="4">Belongs to the protein kinase superfamily.</text>
</comment>
<reference evidence="7" key="1">
    <citation type="submission" date="2023-10" db="EMBL/GenBank/DDBJ databases">
        <authorList>
            <person name="Chen Y."/>
            <person name="Shah S."/>
            <person name="Dougan E. K."/>
            <person name="Thang M."/>
            <person name="Chan C."/>
        </authorList>
    </citation>
    <scope>NUCLEOTIDE SEQUENCE [LARGE SCALE GENOMIC DNA]</scope>
</reference>
<keyword evidence="2 3" id="KW-0067">ATP-binding</keyword>
<sequence>MRRWPKMPALRPAARRRCGTTWAARGQRRRSPGLQKEEQELAEELGPEAPEGSGSRYRVVRQIGSGAYGTVFEAQDTLEDRLVAIKRVKLENDPVHLRRTLREVALLSRLRGAASIVSVLDIMVPVRDGRFTEVHVVLERCRTDLRKICSTVAGLTMSQVRRILYTTTRGVAYLHSAGVWHRDLKPANCLMYPDCEVRIADFGLARAVGRPPARLPDPDPARPRACPAEQTAGFTVHVCTRWYRPPELLLAQREYSGAIDVWALGCIFAELLQCVETPPEARQGPLFRGDYARRVGGGHLVWPPEAPRAPRDQLDMIFNMIGVPSVAELAELQNQEAVDHVLGFPPRSASGIQAAVPQADEWALDVLRRTLRFSPPDRMTARELLEHRCVAGVRDRQGESLADEVLTLPFEDEPDDIGRLAEYLVHELEHFGAFGRSSKGKGNGV</sequence>
<feature type="region of interest" description="Disordered" evidence="5">
    <location>
        <begin position="1"/>
        <end position="56"/>
    </location>
</feature>
<dbReference type="SUPFAM" id="SSF56112">
    <property type="entry name" value="Protein kinase-like (PK-like)"/>
    <property type="match status" value="1"/>
</dbReference>
<evidence type="ECO:0000256" key="4">
    <source>
        <dbReference type="RuleBase" id="RU000304"/>
    </source>
</evidence>
<organism evidence="7 8">
    <name type="scientific">Prorocentrum cordatum</name>
    <dbReference type="NCBI Taxonomy" id="2364126"/>
    <lineage>
        <taxon>Eukaryota</taxon>
        <taxon>Sar</taxon>
        <taxon>Alveolata</taxon>
        <taxon>Dinophyceae</taxon>
        <taxon>Prorocentrales</taxon>
        <taxon>Prorocentraceae</taxon>
        <taxon>Prorocentrum</taxon>
    </lineage>
</organism>
<dbReference type="Gene3D" id="1.10.510.10">
    <property type="entry name" value="Transferase(Phosphotransferase) domain 1"/>
    <property type="match status" value="1"/>
</dbReference>
<keyword evidence="1 3" id="KW-0547">Nucleotide-binding</keyword>
<dbReference type="InterPro" id="IPR011009">
    <property type="entry name" value="Kinase-like_dom_sf"/>
</dbReference>
<dbReference type="PROSITE" id="PS00107">
    <property type="entry name" value="PROTEIN_KINASE_ATP"/>
    <property type="match status" value="1"/>
</dbReference>
<evidence type="ECO:0000256" key="3">
    <source>
        <dbReference type="PROSITE-ProRule" id="PRU10141"/>
    </source>
</evidence>
<dbReference type="PANTHER" id="PTHR24055">
    <property type="entry name" value="MITOGEN-ACTIVATED PROTEIN KINASE"/>
    <property type="match status" value="1"/>
</dbReference>
<evidence type="ECO:0000256" key="5">
    <source>
        <dbReference type="SAM" id="MobiDB-lite"/>
    </source>
</evidence>
<dbReference type="Gene3D" id="3.30.200.20">
    <property type="entry name" value="Phosphorylase Kinase, domain 1"/>
    <property type="match status" value="1"/>
</dbReference>
<dbReference type="PROSITE" id="PS00108">
    <property type="entry name" value="PROTEIN_KINASE_ST"/>
    <property type="match status" value="1"/>
</dbReference>
<dbReference type="SMART" id="SM00220">
    <property type="entry name" value="S_TKc"/>
    <property type="match status" value="1"/>
</dbReference>
<keyword evidence="4" id="KW-0723">Serine/threonine-protein kinase</keyword>